<evidence type="ECO:0000256" key="5">
    <source>
        <dbReference type="SAM" id="Coils"/>
    </source>
</evidence>
<evidence type="ECO:0000313" key="7">
    <source>
        <dbReference type="EMBL" id="MDR6300372.1"/>
    </source>
</evidence>
<dbReference type="PRINTS" id="PR01490">
    <property type="entry name" value="RTXTOXIND"/>
</dbReference>
<sequence length="457" mass="52365">MLNLNNRDDIDDGEKVNFSKFTAYSSIVKKQTHSLLSRILLGVSIFLLIVLFLPWTQTIESKGYVTTLSPDQRPQTLQSPIPGQIEKWFVQEGDFVKKGDTILQINEVKNEYFDPLLIERTDSQINSKTSSAESYADKVKALQNQLKATRQERALKLEQTRNKRKQAELKIKSDSIALEAERVNLSIAEKQYNRIEELYEEGLKSRLDFEQKQSKLQETQAKVIEYENNLLSSKNELLNAVMEINRIQAEYENKISKIQSEISSTLSTQFDTEAQVSKLQSTRSNYEVRKGLYYVRAPQDGYINKAIISGIGETFKEGQKLVNIMPANFNIAVETYIRPIDLPLINKGDHVQIQFDGWPAIVFSGWPNASYGTYGGKVVAIENFISDNGKYRILLKPDPKHDKDWPEALRVGSGARTLALLDDVPVWYEIWRKLNSFPPNYYQQKEKSSEESKKNNS</sequence>
<dbReference type="Gene3D" id="1.20.1600.10">
    <property type="entry name" value="Outer membrane efflux proteins (OEP)"/>
    <property type="match status" value="1"/>
</dbReference>
<keyword evidence="3 6" id="KW-1133">Transmembrane helix</keyword>
<dbReference type="Proteomes" id="UP001257659">
    <property type="component" value="Unassembled WGS sequence"/>
</dbReference>
<accession>A0ABU1K5U5</accession>
<protein>
    <submittedName>
        <fullName evidence="7">Multidrug resistance efflux pump</fullName>
    </submittedName>
</protein>
<keyword evidence="8" id="KW-1185">Reference proteome</keyword>
<evidence type="ECO:0000256" key="2">
    <source>
        <dbReference type="ARBA" id="ARBA00022692"/>
    </source>
</evidence>
<dbReference type="SUPFAM" id="SSF56954">
    <property type="entry name" value="Outer membrane efflux proteins (OEP)"/>
    <property type="match status" value="1"/>
</dbReference>
<feature type="transmembrane region" description="Helical" evidence="6">
    <location>
        <begin position="35"/>
        <end position="55"/>
    </location>
</feature>
<evidence type="ECO:0000256" key="6">
    <source>
        <dbReference type="SAM" id="Phobius"/>
    </source>
</evidence>
<feature type="coiled-coil region" evidence="5">
    <location>
        <begin position="132"/>
        <end position="261"/>
    </location>
</feature>
<dbReference type="Gene3D" id="2.40.50.100">
    <property type="match status" value="1"/>
</dbReference>
<dbReference type="RefSeq" id="WP_309727283.1">
    <property type="nucleotide sequence ID" value="NZ_JAVDQA010000002.1"/>
</dbReference>
<dbReference type="EMBL" id="JAVDQA010000002">
    <property type="protein sequence ID" value="MDR6300372.1"/>
    <property type="molecule type" value="Genomic_DNA"/>
</dbReference>
<keyword evidence="5" id="KW-0175">Coiled coil</keyword>
<dbReference type="InterPro" id="IPR011053">
    <property type="entry name" value="Single_hybrid_motif"/>
</dbReference>
<reference evidence="7 8" key="1">
    <citation type="submission" date="2023-07" db="EMBL/GenBank/DDBJ databases">
        <title>Genomic Encyclopedia of Type Strains, Phase IV (KMG-IV): sequencing the most valuable type-strain genomes for metagenomic binning, comparative biology and taxonomic classification.</title>
        <authorList>
            <person name="Goeker M."/>
        </authorList>
    </citation>
    <scope>NUCLEOTIDE SEQUENCE [LARGE SCALE GENOMIC DNA]</scope>
    <source>
        <strain evidence="7 8">DSM 102814</strain>
    </source>
</reference>
<name>A0ABU1K5U5_9FLAO</name>
<evidence type="ECO:0000256" key="3">
    <source>
        <dbReference type="ARBA" id="ARBA00022989"/>
    </source>
</evidence>
<evidence type="ECO:0000256" key="4">
    <source>
        <dbReference type="ARBA" id="ARBA00023136"/>
    </source>
</evidence>
<comment type="subcellular location">
    <subcellularLocation>
        <location evidence="1">Membrane</location>
        <topology evidence="1">Single-pass membrane protein</topology>
    </subcellularLocation>
</comment>
<dbReference type="InterPro" id="IPR050739">
    <property type="entry name" value="MFP"/>
</dbReference>
<keyword evidence="4 6" id="KW-0472">Membrane</keyword>
<dbReference type="SUPFAM" id="SSF51230">
    <property type="entry name" value="Single hybrid motif"/>
    <property type="match status" value="1"/>
</dbReference>
<keyword evidence="2 6" id="KW-0812">Transmembrane</keyword>
<comment type="caution">
    <text evidence="7">The sequence shown here is derived from an EMBL/GenBank/DDBJ whole genome shotgun (WGS) entry which is preliminary data.</text>
</comment>
<dbReference type="PANTHER" id="PTHR30386">
    <property type="entry name" value="MEMBRANE FUSION SUBUNIT OF EMRAB-TOLC MULTIDRUG EFFLUX PUMP"/>
    <property type="match status" value="1"/>
</dbReference>
<evidence type="ECO:0000256" key="1">
    <source>
        <dbReference type="ARBA" id="ARBA00004167"/>
    </source>
</evidence>
<proteinExistence type="predicted"/>
<organism evidence="7 8">
    <name type="scientific">Mesonia maritima</name>
    <dbReference type="NCBI Taxonomy" id="1793873"/>
    <lineage>
        <taxon>Bacteria</taxon>
        <taxon>Pseudomonadati</taxon>
        <taxon>Bacteroidota</taxon>
        <taxon>Flavobacteriia</taxon>
        <taxon>Flavobacteriales</taxon>
        <taxon>Flavobacteriaceae</taxon>
        <taxon>Mesonia</taxon>
    </lineage>
</organism>
<evidence type="ECO:0000313" key="8">
    <source>
        <dbReference type="Proteomes" id="UP001257659"/>
    </source>
</evidence>
<dbReference type="PANTHER" id="PTHR30386:SF26">
    <property type="entry name" value="TRANSPORT PROTEIN COMB"/>
    <property type="match status" value="1"/>
</dbReference>
<gene>
    <name evidence="7" type="ORF">GGR31_001003</name>
</gene>